<accession>A0A4D4JHF8</accession>
<evidence type="ECO:0000313" key="3">
    <source>
        <dbReference type="Proteomes" id="UP000298860"/>
    </source>
</evidence>
<evidence type="ECO:0008006" key="4">
    <source>
        <dbReference type="Google" id="ProtNLM"/>
    </source>
</evidence>
<name>A0A4D4JHF8_9PSEU</name>
<dbReference type="AlphaFoldDB" id="A0A4D4JHF8"/>
<dbReference type="EMBL" id="BJFL01000060">
    <property type="protein sequence ID" value="GDY33826.1"/>
    <property type="molecule type" value="Genomic_DNA"/>
</dbReference>
<feature type="transmembrane region" description="Helical" evidence="1">
    <location>
        <begin position="93"/>
        <end position="116"/>
    </location>
</feature>
<dbReference type="InterPro" id="IPR046862">
    <property type="entry name" value="Rhomboid_2"/>
</dbReference>
<keyword evidence="1" id="KW-1133">Transmembrane helix</keyword>
<keyword evidence="1" id="KW-0472">Membrane</keyword>
<evidence type="ECO:0000313" key="2">
    <source>
        <dbReference type="EMBL" id="GDY33826.1"/>
    </source>
</evidence>
<reference evidence="3" key="1">
    <citation type="submission" date="2019-04" db="EMBL/GenBank/DDBJ databases">
        <title>Draft genome sequence of Pseudonocardiaceae bacterium SL3-2-4.</title>
        <authorList>
            <person name="Ningsih F."/>
            <person name="Yokota A."/>
            <person name="Sakai Y."/>
            <person name="Nanatani K."/>
            <person name="Yabe S."/>
            <person name="Oetari A."/>
            <person name="Sjamsuridzal W."/>
        </authorList>
    </citation>
    <scope>NUCLEOTIDE SEQUENCE [LARGE SCALE GENOMIC DNA]</scope>
    <source>
        <strain evidence="3">SL3-2-4</strain>
    </source>
</reference>
<comment type="caution">
    <text evidence="2">The sequence shown here is derived from an EMBL/GenBank/DDBJ whole genome shotgun (WGS) entry which is preliminary data.</text>
</comment>
<feature type="transmembrane region" description="Helical" evidence="1">
    <location>
        <begin position="153"/>
        <end position="170"/>
    </location>
</feature>
<organism evidence="2 3">
    <name type="scientific">Gandjariella thermophila</name>
    <dbReference type="NCBI Taxonomy" id="1931992"/>
    <lineage>
        <taxon>Bacteria</taxon>
        <taxon>Bacillati</taxon>
        <taxon>Actinomycetota</taxon>
        <taxon>Actinomycetes</taxon>
        <taxon>Pseudonocardiales</taxon>
        <taxon>Pseudonocardiaceae</taxon>
        <taxon>Gandjariella</taxon>
    </lineage>
</organism>
<dbReference type="Proteomes" id="UP000298860">
    <property type="component" value="Unassembled WGS sequence"/>
</dbReference>
<feature type="transmembrane region" description="Helical" evidence="1">
    <location>
        <begin position="128"/>
        <end position="146"/>
    </location>
</feature>
<feature type="transmembrane region" description="Helical" evidence="1">
    <location>
        <begin position="176"/>
        <end position="194"/>
    </location>
</feature>
<keyword evidence="3" id="KW-1185">Reference proteome</keyword>
<feature type="transmembrane region" description="Helical" evidence="1">
    <location>
        <begin position="55"/>
        <end position="81"/>
    </location>
</feature>
<keyword evidence="1" id="KW-0812">Transmembrane</keyword>
<dbReference type="Pfam" id="PF20401">
    <property type="entry name" value="Rhomboid_2"/>
    <property type="match status" value="1"/>
</dbReference>
<protein>
    <recommendedName>
        <fullName evidence="4">Peptidase S54 rhomboid domain-containing protein</fullName>
    </recommendedName>
</protein>
<gene>
    <name evidence="2" type="ORF">GTS_54590</name>
</gene>
<proteinExistence type="predicted"/>
<evidence type="ECO:0000256" key="1">
    <source>
        <dbReference type="SAM" id="Phobius"/>
    </source>
</evidence>
<sequence>MADYPARNPVTAGYLLLVLLARWLVGELSPAHASAVLHAISTNLDNMTRHPVFSLAASALVPAGGLQVVTVPGIVGCLAWLERRFGVGRAFGVFAAGHVLGTLASLAVIVLALRAGGYPDEVRGTLDYGVSYGAIAALTAVSPFLPRRLAVPWAAFGLLYGFTETAWYGALPDFGTFGHASAALTGLVAGLWLARSVRRSRTEEPSVSPRTGLG</sequence>